<gene>
    <name evidence="1" type="ORF">SAMN05660657_02791</name>
</gene>
<accession>A0A1I7AII7</accession>
<dbReference type="Proteomes" id="UP000199546">
    <property type="component" value="Unassembled WGS sequence"/>
</dbReference>
<evidence type="ECO:0000313" key="1">
    <source>
        <dbReference type="EMBL" id="SFT74769.1"/>
    </source>
</evidence>
<dbReference type="EMBL" id="FPBA01000009">
    <property type="protein sequence ID" value="SFT74769.1"/>
    <property type="molecule type" value="Genomic_DNA"/>
</dbReference>
<sequence>MTVQTWLVQTWPVQTWPVQTWPVQTWPCPTCGEDRLFEQPPCADGHTEDDGECPEWVCTDCGGAFLLGGFDVVVPAVVRRAA</sequence>
<dbReference type="AlphaFoldDB" id="A0A1I7AII7"/>
<reference evidence="2" key="1">
    <citation type="submission" date="2016-10" db="EMBL/GenBank/DDBJ databases">
        <authorList>
            <person name="Varghese N."/>
            <person name="Submissions S."/>
        </authorList>
    </citation>
    <scope>NUCLEOTIDE SEQUENCE [LARGE SCALE GENOMIC DNA]</scope>
    <source>
        <strain evidence="2">DSM 46136</strain>
    </source>
</reference>
<dbReference type="STRING" id="1296565.SAMN05660657_02791"/>
<proteinExistence type="predicted"/>
<dbReference type="RefSeq" id="WP_245784710.1">
    <property type="nucleotide sequence ID" value="NZ_FPBA01000009.1"/>
</dbReference>
<keyword evidence="2" id="KW-1185">Reference proteome</keyword>
<organism evidence="1 2">
    <name type="scientific">Geodermatophilus amargosae</name>
    <dbReference type="NCBI Taxonomy" id="1296565"/>
    <lineage>
        <taxon>Bacteria</taxon>
        <taxon>Bacillati</taxon>
        <taxon>Actinomycetota</taxon>
        <taxon>Actinomycetes</taxon>
        <taxon>Geodermatophilales</taxon>
        <taxon>Geodermatophilaceae</taxon>
        <taxon>Geodermatophilus</taxon>
    </lineage>
</organism>
<name>A0A1I7AII7_9ACTN</name>
<evidence type="ECO:0000313" key="2">
    <source>
        <dbReference type="Proteomes" id="UP000199546"/>
    </source>
</evidence>
<protein>
    <submittedName>
        <fullName evidence="1">Uncharacterized protein</fullName>
    </submittedName>
</protein>